<dbReference type="AlphaFoldDB" id="A0AAN1PUT0"/>
<evidence type="ECO:0000313" key="2">
    <source>
        <dbReference type="Proteomes" id="UP000263418"/>
    </source>
</evidence>
<accession>A0AAN1PUT0</accession>
<dbReference type="RefSeq" id="WP_118894588.1">
    <property type="nucleotide sequence ID" value="NZ_CP019292.1"/>
</dbReference>
<reference evidence="1 2" key="1">
    <citation type="submission" date="2017-03" db="EMBL/GenBank/DDBJ databases">
        <title>Complete Genome Sequence of Vibrio vulnificus FORC_053.</title>
        <authorList>
            <consortium name="Food-borne Pathogen Omics Research Center"/>
            <person name="Chung H.Y."/>
            <person name="Na E.J."/>
            <person name="Song J.S."/>
            <person name="Kim H."/>
            <person name="Lee J.-H."/>
            <person name="Ryu S."/>
            <person name="Choi S.H."/>
        </authorList>
    </citation>
    <scope>NUCLEOTIDE SEQUENCE [LARGE SCALE GENOMIC DNA]</scope>
    <source>
        <strain evidence="1 2">FORC_053</strain>
    </source>
</reference>
<organism evidence="1 2">
    <name type="scientific">Vibrio vulnificus</name>
    <dbReference type="NCBI Taxonomy" id="672"/>
    <lineage>
        <taxon>Bacteria</taxon>
        <taxon>Pseudomonadati</taxon>
        <taxon>Pseudomonadota</taxon>
        <taxon>Gammaproteobacteria</taxon>
        <taxon>Vibrionales</taxon>
        <taxon>Vibrionaceae</taxon>
        <taxon>Vibrio</taxon>
    </lineage>
</organism>
<protein>
    <submittedName>
        <fullName evidence="1">Uncharacterized protein</fullName>
    </submittedName>
</protein>
<name>A0AAN1PUT0_VIBVL</name>
<dbReference type="EMBL" id="CP019292">
    <property type="protein sequence ID" value="AXX62989.1"/>
    <property type="molecule type" value="Genomic_DNA"/>
</dbReference>
<dbReference type="Proteomes" id="UP000263418">
    <property type="component" value="Chromosome 3"/>
</dbReference>
<sequence>MNNNMLVDDSSAARTIINMLMDGSLTKPSNYSQYFEDGNKVLIYMSEVEPHNHQYDAVEDAPYWEVEFLAVDTDYRFVFHYENQRFAIKPELNKSYRFDHKDEHGFIHSDLVARFDDNRFWSEDWKEDRVLRCIFTIKQLNNY</sequence>
<evidence type="ECO:0000313" key="1">
    <source>
        <dbReference type="EMBL" id="AXX62989.1"/>
    </source>
</evidence>
<proteinExistence type="predicted"/>
<gene>
    <name evidence="1" type="ORF">FORC53_4650</name>
</gene>